<evidence type="ECO:0000313" key="1">
    <source>
        <dbReference type="EMBL" id="KUM48014.1"/>
    </source>
</evidence>
<gene>
    <name evidence="1" type="ORF">ABT39_MTgene5009</name>
</gene>
<sequence>MGAPHTVIQIKMTSLCSPKKATRRVGITSICDPHFIEDFIFVLLMRFCFSMYFLIPN</sequence>
<geneLocation type="mitochondrion" evidence="1"/>
<accession>A0A101LZ34</accession>
<name>A0A101LZ34_PICGL</name>
<keyword evidence="1" id="KW-0496">Mitochondrion</keyword>
<protein>
    <submittedName>
        <fullName evidence="1">Uncharacterized protein</fullName>
    </submittedName>
</protein>
<reference evidence="1" key="1">
    <citation type="journal article" date="2015" name="Genome Biol. Evol.">
        <title>Organellar Genomes of White Spruce (Picea glauca): Assembly and Annotation.</title>
        <authorList>
            <person name="Jackman S.D."/>
            <person name="Warren R.L."/>
            <person name="Gibb E.A."/>
            <person name="Vandervalk B.P."/>
            <person name="Mohamadi H."/>
            <person name="Chu J."/>
            <person name="Raymond A."/>
            <person name="Pleasance S."/>
            <person name="Coope R."/>
            <person name="Wildung M.R."/>
            <person name="Ritland C.E."/>
            <person name="Bousquet J."/>
            <person name="Jones S.J."/>
            <person name="Bohlmann J."/>
            <person name="Birol I."/>
        </authorList>
    </citation>
    <scope>NUCLEOTIDE SEQUENCE [LARGE SCALE GENOMIC DNA]</scope>
    <source>
        <tissue evidence="1">Flushing bud</tissue>
    </source>
</reference>
<organism evidence="1">
    <name type="scientific">Picea glauca</name>
    <name type="common">White spruce</name>
    <name type="synonym">Pinus glauca</name>
    <dbReference type="NCBI Taxonomy" id="3330"/>
    <lineage>
        <taxon>Eukaryota</taxon>
        <taxon>Viridiplantae</taxon>
        <taxon>Streptophyta</taxon>
        <taxon>Embryophyta</taxon>
        <taxon>Tracheophyta</taxon>
        <taxon>Spermatophyta</taxon>
        <taxon>Pinopsida</taxon>
        <taxon>Pinidae</taxon>
        <taxon>Conifers I</taxon>
        <taxon>Pinales</taxon>
        <taxon>Pinaceae</taxon>
        <taxon>Picea</taxon>
    </lineage>
</organism>
<dbReference type="EMBL" id="LKAM01000006">
    <property type="protein sequence ID" value="KUM48014.1"/>
    <property type="molecule type" value="Genomic_DNA"/>
</dbReference>
<dbReference type="AlphaFoldDB" id="A0A101LZ34"/>
<proteinExistence type="predicted"/>
<comment type="caution">
    <text evidence="1">The sequence shown here is derived from an EMBL/GenBank/DDBJ whole genome shotgun (WGS) entry which is preliminary data.</text>
</comment>